<dbReference type="eggNOG" id="ENOG502TGES">
    <property type="taxonomic scope" value="Eukaryota"/>
</dbReference>
<feature type="transmembrane region" description="Helical" evidence="2">
    <location>
        <begin position="141"/>
        <end position="164"/>
    </location>
</feature>
<keyword evidence="2" id="KW-0812">Transmembrane</keyword>
<proteinExistence type="predicted"/>
<dbReference type="HOGENOM" id="CLU_083713_0_0_1"/>
<organism evidence="4">
    <name type="scientific">Caenorhabditis remanei</name>
    <name type="common">Caenorhabditis vulgaris</name>
    <dbReference type="NCBI Taxonomy" id="31234"/>
    <lineage>
        <taxon>Eukaryota</taxon>
        <taxon>Metazoa</taxon>
        <taxon>Ecdysozoa</taxon>
        <taxon>Nematoda</taxon>
        <taxon>Chromadorea</taxon>
        <taxon>Rhabditida</taxon>
        <taxon>Rhabditina</taxon>
        <taxon>Rhabditomorpha</taxon>
        <taxon>Rhabditoidea</taxon>
        <taxon>Rhabditidae</taxon>
        <taxon>Peloderinae</taxon>
        <taxon>Caenorhabditis</taxon>
    </lineage>
</organism>
<evidence type="ECO:0000256" key="2">
    <source>
        <dbReference type="SAM" id="Phobius"/>
    </source>
</evidence>
<evidence type="ECO:0008006" key="5">
    <source>
        <dbReference type="Google" id="ProtNLM"/>
    </source>
</evidence>
<feature type="region of interest" description="Disordered" evidence="1">
    <location>
        <begin position="14"/>
        <end position="52"/>
    </location>
</feature>
<sequence>MKIVEIEDELRIGINQRHRIERDQKSRENQGEKKKKEEIQVPDQKSLPTEPINEGMDVTQWENTPFKEEAAGNVVQDPNEFVVDKVGEGTPFLAEQKQVMLQKGEHLKDKPMYTLIFLTVEFILALTVLIVWSCFLDKNEFTPILFCFTNIIILIIVLLILLVIQFGRFNVVKEDLDDDFRYRIPYHWKYWVSRLMNQEKIENFFQICVFHILRFILICSNISIAALDNDFDGGVITMVSAMPIMLIISAGHVFFALRPQG</sequence>
<evidence type="ECO:0000256" key="1">
    <source>
        <dbReference type="SAM" id="MobiDB-lite"/>
    </source>
</evidence>
<dbReference type="FunCoup" id="E3MYI9">
    <property type="interactions" value="1763"/>
</dbReference>
<feature type="transmembrane region" description="Helical" evidence="2">
    <location>
        <begin position="233"/>
        <end position="257"/>
    </location>
</feature>
<keyword evidence="4" id="KW-1185">Reference proteome</keyword>
<dbReference type="Proteomes" id="UP000008281">
    <property type="component" value="Unassembled WGS sequence"/>
</dbReference>
<evidence type="ECO:0000313" key="4">
    <source>
        <dbReference type="Proteomes" id="UP000008281"/>
    </source>
</evidence>
<dbReference type="AlphaFoldDB" id="E3MYI9"/>
<dbReference type="OrthoDB" id="5824054at2759"/>
<name>E3MYI9_CAERE</name>
<keyword evidence="2" id="KW-0472">Membrane</keyword>
<keyword evidence="2" id="KW-1133">Transmembrane helix</keyword>
<reference evidence="3" key="1">
    <citation type="submission" date="2007-07" db="EMBL/GenBank/DDBJ databases">
        <title>PCAP assembly of the Caenorhabditis remanei genome.</title>
        <authorList>
            <consortium name="The Caenorhabditis remanei Sequencing Consortium"/>
            <person name="Wilson R.K."/>
        </authorList>
    </citation>
    <scope>NUCLEOTIDE SEQUENCE [LARGE SCALE GENOMIC DNA]</scope>
    <source>
        <strain evidence="3">PB4641</strain>
    </source>
</reference>
<protein>
    <recommendedName>
        <fullName evidence="5">Transmembrane protein</fullName>
    </recommendedName>
</protein>
<dbReference type="EMBL" id="DS268496">
    <property type="protein sequence ID" value="EFP12028.1"/>
    <property type="molecule type" value="Genomic_DNA"/>
</dbReference>
<evidence type="ECO:0000313" key="3">
    <source>
        <dbReference type="EMBL" id="EFP12028.1"/>
    </source>
</evidence>
<feature type="transmembrane region" description="Helical" evidence="2">
    <location>
        <begin position="112"/>
        <end position="135"/>
    </location>
</feature>
<accession>E3MYI9</accession>
<feature type="transmembrane region" description="Helical" evidence="2">
    <location>
        <begin position="204"/>
        <end position="227"/>
    </location>
</feature>
<dbReference type="InParanoid" id="E3MYI9"/>
<dbReference type="STRING" id="31234.E3MYI9"/>
<feature type="compositionally biased region" description="Basic and acidic residues" evidence="1">
    <location>
        <begin position="18"/>
        <end position="39"/>
    </location>
</feature>
<gene>
    <name evidence="3" type="ORF">CRE_30072</name>
</gene>